<dbReference type="PATRIC" id="fig|362413.3.peg.4546"/>
<sequence>MHYLVNYPESYLLCCFFSQILNKNRTPFSKTNYLPNLT</sequence>
<comment type="caution">
    <text evidence="1">The sequence shown here is derived from an EMBL/GenBank/DDBJ whole genome shotgun (WGS) entry which is preliminary data.</text>
</comment>
<dbReference type="AlphaFoldDB" id="A0A0Q0S6P7"/>
<proteinExistence type="predicted"/>
<reference evidence="1 2" key="1">
    <citation type="submission" date="2014-09" db="EMBL/GenBank/DDBJ databases">
        <title>Genome sequence of Flavobacterium aquidurense RC62.</title>
        <authorList>
            <person name="Kim J.F."/>
            <person name="Kwak M.-J."/>
        </authorList>
    </citation>
    <scope>NUCLEOTIDE SEQUENCE [LARGE SCALE GENOMIC DNA]</scope>
    <source>
        <strain evidence="1 2">RC62</strain>
    </source>
</reference>
<dbReference type="STRING" id="362413.RC62_4630"/>
<accession>A0A0Q0S6P7</accession>
<name>A0A0Q0S6P7_9FLAO</name>
<evidence type="ECO:0000313" key="2">
    <source>
        <dbReference type="Proteomes" id="UP000050443"/>
    </source>
</evidence>
<gene>
    <name evidence="1" type="ORF">RC62_4630</name>
</gene>
<protein>
    <submittedName>
        <fullName evidence="1">Uncharacterized protein</fullName>
    </submittedName>
</protein>
<dbReference type="Proteomes" id="UP000050443">
    <property type="component" value="Unassembled WGS sequence"/>
</dbReference>
<evidence type="ECO:0000313" key="1">
    <source>
        <dbReference type="EMBL" id="KQB41254.1"/>
    </source>
</evidence>
<organism evidence="1 2">
    <name type="scientific">Flavobacterium aquidurense</name>
    <dbReference type="NCBI Taxonomy" id="362413"/>
    <lineage>
        <taxon>Bacteria</taxon>
        <taxon>Pseudomonadati</taxon>
        <taxon>Bacteroidota</taxon>
        <taxon>Flavobacteriia</taxon>
        <taxon>Flavobacteriales</taxon>
        <taxon>Flavobacteriaceae</taxon>
        <taxon>Flavobacterium</taxon>
    </lineage>
</organism>
<dbReference type="EMBL" id="JRLF01000009">
    <property type="protein sequence ID" value="KQB41254.1"/>
    <property type="molecule type" value="Genomic_DNA"/>
</dbReference>